<proteinExistence type="predicted"/>
<protein>
    <submittedName>
        <fullName evidence="2">Uncharacterized protein</fullName>
    </submittedName>
</protein>
<feature type="compositionally biased region" description="Basic and acidic residues" evidence="1">
    <location>
        <begin position="36"/>
        <end position="48"/>
    </location>
</feature>
<comment type="caution">
    <text evidence="2">The sequence shown here is derived from an EMBL/GenBank/DDBJ whole genome shotgun (WGS) entry which is preliminary data.</text>
</comment>
<accession>A0AA40KI48</accession>
<feature type="compositionally biased region" description="Polar residues" evidence="1">
    <location>
        <begin position="51"/>
        <end position="64"/>
    </location>
</feature>
<reference evidence="2" key="1">
    <citation type="submission" date="2021-10" db="EMBL/GenBank/DDBJ databases">
        <title>Melipona bicolor Genome sequencing and assembly.</title>
        <authorList>
            <person name="Araujo N.S."/>
            <person name="Arias M.C."/>
        </authorList>
    </citation>
    <scope>NUCLEOTIDE SEQUENCE</scope>
    <source>
        <strain evidence="2">USP_2M_L1-L4_2017</strain>
        <tissue evidence="2">Whole body</tissue>
    </source>
</reference>
<dbReference type="Proteomes" id="UP001177670">
    <property type="component" value="Unassembled WGS sequence"/>
</dbReference>
<evidence type="ECO:0000256" key="1">
    <source>
        <dbReference type="SAM" id="MobiDB-lite"/>
    </source>
</evidence>
<name>A0AA40KI48_9HYME</name>
<sequence length="64" mass="7238">MWVERVRKTGEERGLGAEAIEWETIGRCRDVRRSIHSDEDVKEPDRGTCHGVSTTPGEQRTISA</sequence>
<organism evidence="2 3">
    <name type="scientific">Melipona bicolor</name>
    <dbReference type="NCBI Taxonomy" id="60889"/>
    <lineage>
        <taxon>Eukaryota</taxon>
        <taxon>Metazoa</taxon>
        <taxon>Ecdysozoa</taxon>
        <taxon>Arthropoda</taxon>
        <taxon>Hexapoda</taxon>
        <taxon>Insecta</taxon>
        <taxon>Pterygota</taxon>
        <taxon>Neoptera</taxon>
        <taxon>Endopterygota</taxon>
        <taxon>Hymenoptera</taxon>
        <taxon>Apocrita</taxon>
        <taxon>Aculeata</taxon>
        <taxon>Apoidea</taxon>
        <taxon>Anthophila</taxon>
        <taxon>Apidae</taxon>
        <taxon>Melipona</taxon>
    </lineage>
</organism>
<dbReference type="AlphaFoldDB" id="A0AA40KI48"/>
<gene>
    <name evidence="2" type="ORF">K0M31_010747</name>
</gene>
<dbReference type="EMBL" id="JAHYIQ010000028">
    <property type="protein sequence ID" value="KAK1120963.1"/>
    <property type="molecule type" value="Genomic_DNA"/>
</dbReference>
<feature type="region of interest" description="Disordered" evidence="1">
    <location>
        <begin position="36"/>
        <end position="64"/>
    </location>
</feature>
<keyword evidence="3" id="KW-1185">Reference proteome</keyword>
<evidence type="ECO:0000313" key="3">
    <source>
        <dbReference type="Proteomes" id="UP001177670"/>
    </source>
</evidence>
<evidence type="ECO:0000313" key="2">
    <source>
        <dbReference type="EMBL" id="KAK1120963.1"/>
    </source>
</evidence>